<reference evidence="1" key="1">
    <citation type="submission" date="2014-07" db="EMBL/GenBank/DDBJ databases">
        <authorList>
            <person name="Martin A.A"/>
            <person name="De Silva N."/>
        </authorList>
    </citation>
    <scope>NUCLEOTIDE SEQUENCE</scope>
</reference>
<accession>A0A0K0G5W0</accession>
<dbReference type="Proteomes" id="UP000035680">
    <property type="component" value="Unassembled WGS sequence"/>
</dbReference>
<organism evidence="1 2">
    <name type="scientific">Strongyloides venezuelensis</name>
    <name type="common">Threadworm</name>
    <dbReference type="NCBI Taxonomy" id="75913"/>
    <lineage>
        <taxon>Eukaryota</taxon>
        <taxon>Metazoa</taxon>
        <taxon>Ecdysozoa</taxon>
        <taxon>Nematoda</taxon>
        <taxon>Chromadorea</taxon>
        <taxon>Rhabditida</taxon>
        <taxon>Tylenchina</taxon>
        <taxon>Panagrolaimomorpha</taxon>
        <taxon>Strongyloidoidea</taxon>
        <taxon>Strongyloididae</taxon>
        <taxon>Strongyloides</taxon>
    </lineage>
</organism>
<name>A0A0K0G5W0_STRVS</name>
<sequence>MTLKTPKSPDKKRYKFLWHTAYSPGVSLSNHYLPLSLHKSRMVDTSVKLVRQILLFLKLSSKKWKILDILN</sequence>
<evidence type="ECO:0000313" key="1">
    <source>
        <dbReference type="Proteomes" id="UP000035680"/>
    </source>
</evidence>
<protein>
    <submittedName>
        <fullName evidence="2">Ovule protein</fullName>
    </submittedName>
</protein>
<evidence type="ECO:0000313" key="2">
    <source>
        <dbReference type="WBParaSite" id="SVE_2013600.1"/>
    </source>
</evidence>
<dbReference type="AlphaFoldDB" id="A0A0K0G5W0"/>
<proteinExistence type="predicted"/>
<dbReference type="WBParaSite" id="SVE_2013600.1">
    <property type="protein sequence ID" value="SVE_2013600.1"/>
    <property type="gene ID" value="SVE_2013600"/>
</dbReference>
<keyword evidence="1" id="KW-1185">Reference proteome</keyword>
<reference evidence="2" key="2">
    <citation type="submission" date="2015-08" db="UniProtKB">
        <authorList>
            <consortium name="WormBaseParasite"/>
        </authorList>
    </citation>
    <scope>IDENTIFICATION</scope>
</reference>